<gene>
    <name evidence="1" type="ORF">HYPDE_23243</name>
</gene>
<proteinExistence type="predicted"/>
<protein>
    <submittedName>
        <fullName evidence="1">Uncharacterized protein</fullName>
    </submittedName>
</protein>
<name>N0B8E5_9HYPH</name>
<organism evidence="1 2">
    <name type="scientific">Hyphomicrobium denitrificans 1NES1</name>
    <dbReference type="NCBI Taxonomy" id="670307"/>
    <lineage>
        <taxon>Bacteria</taxon>
        <taxon>Pseudomonadati</taxon>
        <taxon>Pseudomonadota</taxon>
        <taxon>Alphaproteobacteria</taxon>
        <taxon>Hyphomicrobiales</taxon>
        <taxon>Hyphomicrobiaceae</taxon>
        <taxon>Hyphomicrobium</taxon>
    </lineage>
</organism>
<evidence type="ECO:0000313" key="2">
    <source>
        <dbReference type="Proteomes" id="UP000005952"/>
    </source>
</evidence>
<dbReference type="EMBL" id="CP005587">
    <property type="protein sequence ID" value="AGK56335.1"/>
    <property type="molecule type" value="Genomic_DNA"/>
</dbReference>
<dbReference type="Proteomes" id="UP000005952">
    <property type="component" value="Chromosome"/>
</dbReference>
<accession>N0B8E5</accession>
<dbReference type="AlphaFoldDB" id="N0B8E5"/>
<sequence>MWTTPLLQEESGVRLAVRCKSCVRPVGAARMTAGPDGIRRPGPNQIDGLDARVRYRVLPTYSSTASHHAIITLAICCFDSTILMRPFPNPSGGR</sequence>
<dbReference type="KEGG" id="hdt:HYPDE_23243"/>
<reference evidence="1 2" key="1">
    <citation type="journal article" date="2013" name="Genome Announc.">
        <title>Genome sequences for three denitrifying bacterial strains isolated from a uranium- and nitrate-contaminated subsurface environment.</title>
        <authorList>
            <person name="Venkatramanan R."/>
            <person name="Prakash O."/>
            <person name="Woyke T."/>
            <person name="Chain P."/>
            <person name="Goodwin L.A."/>
            <person name="Watson D."/>
            <person name="Brooks S."/>
            <person name="Kostka J.E."/>
            <person name="Green S.J."/>
        </authorList>
    </citation>
    <scope>NUCLEOTIDE SEQUENCE [LARGE SCALE GENOMIC DNA]</scope>
    <source>
        <strain evidence="1 2">1NES1</strain>
    </source>
</reference>
<evidence type="ECO:0000313" key="1">
    <source>
        <dbReference type="EMBL" id="AGK56335.1"/>
    </source>
</evidence>
<dbReference type="HOGENOM" id="CLU_2382210_0_0_5"/>
<keyword evidence="2" id="KW-1185">Reference proteome</keyword>